<evidence type="ECO:0000256" key="1">
    <source>
        <dbReference type="ARBA" id="ARBA00008324"/>
    </source>
</evidence>
<evidence type="ECO:0000313" key="4">
    <source>
        <dbReference type="EMBL" id="MBA5630550.1"/>
    </source>
</evidence>
<proteinExistence type="inferred from homology"/>
<reference evidence="4 5" key="1">
    <citation type="submission" date="2020-07" db="EMBL/GenBank/DDBJ databases">
        <title>Moheibacter lacus sp. nov., a member of the family Flavobacteriaceae isolated from freshwater lake sediment.</title>
        <authorList>
            <person name="Liu Y."/>
        </authorList>
    </citation>
    <scope>NUCLEOTIDE SEQUENCE [LARGE SCALE GENOMIC DNA]</scope>
    <source>
        <strain evidence="4 5">BDHS18</strain>
    </source>
</reference>
<dbReference type="AlphaFoldDB" id="A0A838ZU83"/>
<feature type="domain" description="Thioesterase" evidence="3">
    <location>
        <begin position="48"/>
        <end position="125"/>
    </location>
</feature>
<dbReference type="InterPro" id="IPR006683">
    <property type="entry name" value="Thioestr_dom"/>
</dbReference>
<sequence>MDKQAKLNKLNEMNQNTLMETLEIRFSDVGEDFLEATMPVTSKVHQPYGILHGGASIALAETVGSVLSATSIDHKKFKSVGMQMTSNHLRPKRDGIITARAEFVKKGRTVHVVKIEIKDESGQLISYCHLTNSIVSNDYV</sequence>
<dbReference type="EMBL" id="JACDZE010000005">
    <property type="protein sequence ID" value="MBA5630550.1"/>
    <property type="molecule type" value="Genomic_DNA"/>
</dbReference>
<evidence type="ECO:0000259" key="3">
    <source>
        <dbReference type="Pfam" id="PF03061"/>
    </source>
</evidence>
<dbReference type="CDD" id="cd03443">
    <property type="entry name" value="PaaI_thioesterase"/>
    <property type="match status" value="1"/>
</dbReference>
<comment type="similarity">
    <text evidence="1">Belongs to the thioesterase PaaI family.</text>
</comment>
<dbReference type="InterPro" id="IPR003736">
    <property type="entry name" value="PAAI_dom"/>
</dbReference>
<keyword evidence="2" id="KW-0378">Hydrolase</keyword>
<dbReference type="PANTHER" id="PTHR43240:SF5">
    <property type="entry name" value="1,4-DIHYDROXY-2-NAPHTHOYL-COA THIOESTERASE 1"/>
    <property type="match status" value="1"/>
</dbReference>
<dbReference type="NCBIfam" id="TIGR00369">
    <property type="entry name" value="unchar_dom_1"/>
    <property type="match status" value="1"/>
</dbReference>
<dbReference type="InterPro" id="IPR029069">
    <property type="entry name" value="HotDog_dom_sf"/>
</dbReference>
<evidence type="ECO:0000313" key="5">
    <source>
        <dbReference type="Proteomes" id="UP000552241"/>
    </source>
</evidence>
<dbReference type="Gene3D" id="3.10.129.10">
    <property type="entry name" value="Hotdog Thioesterase"/>
    <property type="match status" value="1"/>
</dbReference>
<evidence type="ECO:0000256" key="2">
    <source>
        <dbReference type="ARBA" id="ARBA00022801"/>
    </source>
</evidence>
<dbReference type="Pfam" id="PF03061">
    <property type="entry name" value="4HBT"/>
    <property type="match status" value="1"/>
</dbReference>
<accession>A0A838ZU83</accession>
<keyword evidence="5" id="KW-1185">Reference proteome</keyword>
<dbReference type="SUPFAM" id="SSF54637">
    <property type="entry name" value="Thioesterase/thiol ester dehydrase-isomerase"/>
    <property type="match status" value="1"/>
</dbReference>
<dbReference type="RefSeq" id="WP_182044158.1">
    <property type="nucleotide sequence ID" value="NZ_JACDZE010000005.1"/>
</dbReference>
<dbReference type="GO" id="GO:0005829">
    <property type="term" value="C:cytosol"/>
    <property type="evidence" value="ECO:0007669"/>
    <property type="project" value="TreeGrafter"/>
</dbReference>
<organism evidence="4 5">
    <name type="scientific">Moheibacter lacus</name>
    <dbReference type="NCBI Taxonomy" id="2745851"/>
    <lineage>
        <taxon>Bacteria</taxon>
        <taxon>Pseudomonadati</taxon>
        <taxon>Bacteroidota</taxon>
        <taxon>Flavobacteriia</taxon>
        <taxon>Flavobacteriales</taxon>
        <taxon>Weeksellaceae</taxon>
        <taxon>Moheibacter</taxon>
    </lineage>
</organism>
<name>A0A838ZU83_9FLAO</name>
<comment type="caution">
    <text evidence="4">The sequence shown here is derived from an EMBL/GenBank/DDBJ whole genome shotgun (WGS) entry which is preliminary data.</text>
</comment>
<dbReference type="GO" id="GO:0061522">
    <property type="term" value="F:1,4-dihydroxy-2-naphthoyl-CoA thioesterase activity"/>
    <property type="evidence" value="ECO:0007669"/>
    <property type="project" value="TreeGrafter"/>
</dbReference>
<dbReference type="Proteomes" id="UP000552241">
    <property type="component" value="Unassembled WGS sequence"/>
</dbReference>
<dbReference type="PANTHER" id="PTHR43240">
    <property type="entry name" value="1,4-DIHYDROXY-2-NAPHTHOYL-COA THIOESTERASE 1"/>
    <property type="match status" value="1"/>
</dbReference>
<gene>
    <name evidence="4" type="ORF">HU137_12290</name>
</gene>
<protein>
    <submittedName>
        <fullName evidence="4">PaaI family thioesterase</fullName>
    </submittedName>
</protein>